<dbReference type="AlphaFoldDB" id="A0A2V3UVA6"/>
<evidence type="ECO:0000313" key="3">
    <source>
        <dbReference type="EMBL" id="PXW73296.1"/>
    </source>
</evidence>
<dbReference type="Proteomes" id="UP000248014">
    <property type="component" value="Unassembled WGS sequence"/>
</dbReference>
<dbReference type="RefSeq" id="WP_110299448.1">
    <property type="nucleotide sequence ID" value="NZ_QJJM01000010.1"/>
</dbReference>
<keyword evidence="4" id="KW-1185">Reference proteome</keyword>
<feature type="transmembrane region" description="Helical" evidence="2">
    <location>
        <begin position="7"/>
        <end position="24"/>
    </location>
</feature>
<evidence type="ECO:0000256" key="2">
    <source>
        <dbReference type="SAM" id="Phobius"/>
    </source>
</evidence>
<protein>
    <recommendedName>
        <fullName evidence="5">Integral membrane protein</fullName>
    </recommendedName>
</protein>
<dbReference type="EMBL" id="QJJM01000010">
    <property type="protein sequence ID" value="PXW73296.1"/>
    <property type="molecule type" value="Genomic_DNA"/>
</dbReference>
<accession>A0A2V3UVA6</accession>
<evidence type="ECO:0008006" key="5">
    <source>
        <dbReference type="Google" id="ProtNLM"/>
    </source>
</evidence>
<reference evidence="3 4" key="1">
    <citation type="submission" date="2018-05" db="EMBL/GenBank/DDBJ databases">
        <title>Genomic Encyclopedia of Type Strains, Phase IV (KMG-IV): sequencing the most valuable type-strain genomes for metagenomic binning, comparative biology and taxonomic classification.</title>
        <authorList>
            <person name="Goeker M."/>
        </authorList>
    </citation>
    <scope>NUCLEOTIDE SEQUENCE [LARGE SCALE GENOMIC DNA]</scope>
    <source>
        <strain evidence="3 4">DSM 3183</strain>
    </source>
</reference>
<gene>
    <name evidence="3" type="ORF">C7451_11023</name>
</gene>
<evidence type="ECO:0000256" key="1">
    <source>
        <dbReference type="SAM" id="MobiDB-lite"/>
    </source>
</evidence>
<sequence>MQFLKTLVIIMIAVVFVVFAYNNWQAVTVDLWGGLELVTKLPVLLLMTFLAGFLPLWAYHRTASWRLKRRIATLEGNLARNAAPVATPSPGAPLAPMPAAETTEPETALRSV</sequence>
<proteinExistence type="predicted"/>
<keyword evidence="2" id="KW-0472">Membrane</keyword>
<evidence type="ECO:0000313" key="4">
    <source>
        <dbReference type="Proteomes" id="UP000248014"/>
    </source>
</evidence>
<keyword evidence="2" id="KW-1133">Transmembrane helix</keyword>
<feature type="transmembrane region" description="Helical" evidence="2">
    <location>
        <begin position="44"/>
        <end position="60"/>
    </location>
</feature>
<feature type="region of interest" description="Disordered" evidence="1">
    <location>
        <begin position="83"/>
        <end position="112"/>
    </location>
</feature>
<comment type="caution">
    <text evidence="3">The sequence shown here is derived from an EMBL/GenBank/DDBJ whole genome shotgun (WGS) entry which is preliminary data.</text>
</comment>
<keyword evidence="2" id="KW-0812">Transmembrane</keyword>
<organism evidence="3 4">
    <name type="scientific">Blastomonas natatoria</name>
    <dbReference type="NCBI Taxonomy" id="34015"/>
    <lineage>
        <taxon>Bacteria</taxon>
        <taxon>Pseudomonadati</taxon>
        <taxon>Pseudomonadota</taxon>
        <taxon>Alphaproteobacteria</taxon>
        <taxon>Sphingomonadales</taxon>
        <taxon>Sphingomonadaceae</taxon>
        <taxon>Blastomonas</taxon>
    </lineage>
</organism>
<dbReference type="OrthoDB" id="7595841at2"/>
<name>A0A2V3UVA6_9SPHN</name>